<accession>A0ABR9D6Q5</accession>
<dbReference type="Gene3D" id="6.10.250.330">
    <property type="match status" value="1"/>
</dbReference>
<proteinExistence type="predicted"/>
<organism evidence="1 2">
    <name type="scientific">Methylomonas albis</name>
    <dbReference type="NCBI Taxonomy" id="1854563"/>
    <lineage>
        <taxon>Bacteria</taxon>
        <taxon>Pseudomonadati</taxon>
        <taxon>Pseudomonadota</taxon>
        <taxon>Gammaproteobacteria</taxon>
        <taxon>Methylococcales</taxon>
        <taxon>Methylococcaceae</taxon>
        <taxon>Methylomonas</taxon>
    </lineage>
</organism>
<gene>
    <name evidence="1" type="ORF">IE877_22670</name>
</gene>
<name>A0ABR9D6Q5_9GAMM</name>
<sequence>MYTTYKLKASELNDDFLQSVKALFHDKVVEIAICDSLEAEEDETTYLLKNPVNSERLLTAINNIEQKQNIVRIDLSEL</sequence>
<evidence type="ECO:0000313" key="2">
    <source>
        <dbReference type="Proteomes" id="UP000652176"/>
    </source>
</evidence>
<reference evidence="1 2" key="1">
    <citation type="submission" date="2020-09" db="EMBL/GenBank/DDBJ databases">
        <title>Methylomonas albis sp. nov. and Methylomonas fluvii sp. nov.: Two cold-adapted methanotrophs from the River Elbe and an amended description of Methylovulum psychrotolerans strain Eb1.</title>
        <authorList>
            <person name="Bussmann I.K."/>
            <person name="Klings K.-W."/>
            <person name="Warnstedt J."/>
            <person name="Hoppert M."/>
            <person name="Saborowski A."/>
            <person name="Horn F."/>
            <person name="Liebner S."/>
        </authorList>
    </citation>
    <scope>NUCLEOTIDE SEQUENCE [LARGE SCALE GENOMIC DNA]</scope>
    <source>
        <strain evidence="1 2">EbA</strain>
    </source>
</reference>
<keyword evidence="2" id="KW-1185">Reference proteome</keyword>
<dbReference type="Proteomes" id="UP000652176">
    <property type="component" value="Unassembled WGS sequence"/>
</dbReference>
<comment type="caution">
    <text evidence="1">The sequence shown here is derived from an EMBL/GenBank/DDBJ whole genome shotgun (WGS) entry which is preliminary data.</text>
</comment>
<evidence type="ECO:0000313" key="1">
    <source>
        <dbReference type="EMBL" id="MBD9358645.1"/>
    </source>
</evidence>
<dbReference type="RefSeq" id="WP_192376865.1">
    <property type="nucleotide sequence ID" value="NZ_CAJHIV010000001.1"/>
</dbReference>
<dbReference type="EMBL" id="JACXSS010000001">
    <property type="protein sequence ID" value="MBD9358645.1"/>
    <property type="molecule type" value="Genomic_DNA"/>
</dbReference>
<protein>
    <submittedName>
        <fullName evidence="1">Uncharacterized protein</fullName>
    </submittedName>
</protein>